<evidence type="ECO:0000256" key="3">
    <source>
        <dbReference type="ARBA" id="ARBA00023239"/>
    </source>
</evidence>
<gene>
    <name evidence="5" type="primary">ilvA_2</name>
    <name evidence="5" type="ORF">GTS_35080</name>
</gene>
<protein>
    <submittedName>
        <fullName evidence="5">Threonine dehydratase</fullName>
    </submittedName>
</protein>
<proteinExistence type="predicted"/>
<evidence type="ECO:0000259" key="4">
    <source>
        <dbReference type="Pfam" id="PF00291"/>
    </source>
</evidence>
<reference evidence="6" key="1">
    <citation type="submission" date="2019-04" db="EMBL/GenBank/DDBJ databases">
        <title>Draft genome sequence of Pseudonocardiaceae bacterium SL3-2-4.</title>
        <authorList>
            <person name="Ningsih F."/>
            <person name="Yokota A."/>
            <person name="Sakai Y."/>
            <person name="Nanatani K."/>
            <person name="Yabe S."/>
            <person name="Oetari A."/>
            <person name="Sjamsuridzal W."/>
        </authorList>
    </citation>
    <scope>NUCLEOTIDE SEQUENCE [LARGE SCALE GENOMIC DNA]</scope>
    <source>
        <strain evidence="6">SL3-2-4</strain>
    </source>
</reference>
<feature type="domain" description="Tryptophan synthase beta chain-like PALP" evidence="4">
    <location>
        <begin position="21"/>
        <end position="296"/>
    </location>
</feature>
<dbReference type="NCBIfam" id="NF006094">
    <property type="entry name" value="PRK08246.1"/>
    <property type="match status" value="1"/>
</dbReference>
<dbReference type="EMBL" id="BJFL01000018">
    <property type="protein sequence ID" value="GDY31875.1"/>
    <property type="molecule type" value="Genomic_DNA"/>
</dbReference>
<dbReference type="AlphaFoldDB" id="A0A4D4J5B7"/>
<dbReference type="PROSITE" id="PS00165">
    <property type="entry name" value="DEHYDRATASE_SER_THR"/>
    <property type="match status" value="1"/>
</dbReference>
<dbReference type="GO" id="GO:0030170">
    <property type="term" value="F:pyridoxal phosphate binding"/>
    <property type="evidence" value="ECO:0007669"/>
    <property type="project" value="InterPro"/>
</dbReference>
<dbReference type="GO" id="GO:0006565">
    <property type="term" value="P:L-serine catabolic process"/>
    <property type="evidence" value="ECO:0007669"/>
    <property type="project" value="TreeGrafter"/>
</dbReference>
<dbReference type="GO" id="GO:0003941">
    <property type="term" value="F:L-serine ammonia-lyase activity"/>
    <property type="evidence" value="ECO:0007669"/>
    <property type="project" value="TreeGrafter"/>
</dbReference>
<dbReference type="OrthoDB" id="4408011at2"/>
<dbReference type="RefSeq" id="WP_137814920.1">
    <property type="nucleotide sequence ID" value="NZ_BJFL01000018.1"/>
</dbReference>
<dbReference type="Pfam" id="PF00291">
    <property type="entry name" value="PALP"/>
    <property type="match status" value="1"/>
</dbReference>
<dbReference type="GO" id="GO:0004794">
    <property type="term" value="F:threonine deaminase activity"/>
    <property type="evidence" value="ECO:0007669"/>
    <property type="project" value="TreeGrafter"/>
</dbReference>
<dbReference type="InterPro" id="IPR050147">
    <property type="entry name" value="Ser/Thr_Dehydratase"/>
</dbReference>
<evidence type="ECO:0000313" key="5">
    <source>
        <dbReference type="EMBL" id="GDY31875.1"/>
    </source>
</evidence>
<dbReference type="Gene3D" id="3.40.50.1100">
    <property type="match status" value="2"/>
</dbReference>
<accession>A0A4D4J5B7</accession>
<dbReference type="PANTHER" id="PTHR48078:SF6">
    <property type="entry name" value="L-THREONINE DEHYDRATASE CATABOLIC TDCB"/>
    <property type="match status" value="1"/>
</dbReference>
<evidence type="ECO:0000313" key="6">
    <source>
        <dbReference type="Proteomes" id="UP000298860"/>
    </source>
</evidence>
<evidence type="ECO:0000256" key="2">
    <source>
        <dbReference type="ARBA" id="ARBA00022898"/>
    </source>
</evidence>
<dbReference type="GO" id="GO:0006567">
    <property type="term" value="P:L-threonine catabolic process"/>
    <property type="evidence" value="ECO:0007669"/>
    <property type="project" value="TreeGrafter"/>
</dbReference>
<evidence type="ECO:0000256" key="1">
    <source>
        <dbReference type="ARBA" id="ARBA00001933"/>
    </source>
</evidence>
<dbReference type="GO" id="GO:0009097">
    <property type="term" value="P:isoleucine biosynthetic process"/>
    <property type="evidence" value="ECO:0007669"/>
    <property type="project" value="TreeGrafter"/>
</dbReference>
<comment type="cofactor">
    <cofactor evidence="1">
        <name>pyridoxal 5'-phosphate</name>
        <dbReference type="ChEBI" id="CHEBI:597326"/>
    </cofactor>
</comment>
<dbReference type="SUPFAM" id="SSF53686">
    <property type="entry name" value="Tryptophan synthase beta subunit-like PLP-dependent enzymes"/>
    <property type="match status" value="1"/>
</dbReference>
<keyword evidence="3" id="KW-0456">Lyase</keyword>
<name>A0A4D4J5B7_9PSEU</name>
<keyword evidence="2" id="KW-0663">Pyridoxal phosphate</keyword>
<sequence>MTTTAPIPTAADVTRAAERIRRHRRRTPLLRAEVDGKPLLLKLEHLQLTGSFKLRGALNALLSGPRPERVVTASGGNHGIAVAAAAALLGLPARVFVPVGVPEGKARRIAATGAGLVRHGDTYAEAAAAARTDAEAPGSRYVQAYNDPAVIAGQGTAAAEVVEDAPEVDALVVAVGGGGLAAGTALAAGGRTTVAVEPEGCRCLHEALAAGEPVDAAVDSVAASALGATRVGEVPFAVLTRRPLRSVLVSDEELLAARDLLWEEFRLAVEPAAAVPFAAWLAGRVPGELPCLIVCGANTDWKPS</sequence>
<dbReference type="PANTHER" id="PTHR48078">
    <property type="entry name" value="THREONINE DEHYDRATASE, MITOCHONDRIAL-RELATED"/>
    <property type="match status" value="1"/>
</dbReference>
<organism evidence="5 6">
    <name type="scientific">Gandjariella thermophila</name>
    <dbReference type="NCBI Taxonomy" id="1931992"/>
    <lineage>
        <taxon>Bacteria</taxon>
        <taxon>Bacillati</taxon>
        <taxon>Actinomycetota</taxon>
        <taxon>Actinomycetes</taxon>
        <taxon>Pseudonocardiales</taxon>
        <taxon>Pseudonocardiaceae</taxon>
        <taxon>Gandjariella</taxon>
    </lineage>
</organism>
<dbReference type="Proteomes" id="UP000298860">
    <property type="component" value="Unassembled WGS sequence"/>
</dbReference>
<comment type="caution">
    <text evidence="5">The sequence shown here is derived from an EMBL/GenBank/DDBJ whole genome shotgun (WGS) entry which is preliminary data.</text>
</comment>
<dbReference type="InterPro" id="IPR036052">
    <property type="entry name" value="TrpB-like_PALP_sf"/>
</dbReference>
<dbReference type="InterPro" id="IPR001926">
    <property type="entry name" value="TrpB-like_PALP"/>
</dbReference>
<keyword evidence="6" id="KW-1185">Reference proteome</keyword>
<dbReference type="InterPro" id="IPR000634">
    <property type="entry name" value="Ser/Thr_deHydtase_PyrdxlP-BS"/>
</dbReference>